<name>A0A8J3PLT2_9ACTN</name>
<comment type="caution">
    <text evidence="1">The sequence shown here is derived from an EMBL/GenBank/DDBJ whole genome shotgun (WGS) entry which is preliminary data.</text>
</comment>
<dbReference type="AlphaFoldDB" id="A0A8J3PLT2"/>
<dbReference type="EMBL" id="BONU01000022">
    <property type="protein sequence ID" value="GIG74821.1"/>
    <property type="molecule type" value="Genomic_DNA"/>
</dbReference>
<gene>
    <name evidence="1" type="ORF">Pfl04_32250</name>
</gene>
<proteinExistence type="predicted"/>
<reference evidence="1" key="1">
    <citation type="submission" date="2021-01" db="EMBL/GenBank/DDBJ databases">
        <title>Whole genome shotgun sequence of Planosporangium flavigriseum NBRC 105377.</title>
        <authorList>
            <person name="Komaki H."/>
            <person name="Tamura T."/>
        </authorList>
    </citation>
    <scope>NUCLEOTIDE SEQUENCE</scope>
    <source>
        <strain evidence="1">NBRC 105377</strain>
    </source>
</reference>
<evidence type="ECO:0000313" key="1">
    <source>
        <dbReference type="EMBL" id="GIG74821.1"/>
    </source>
</evidence>
<sequence>MSAMERAEDAASLLSWLGDRPAEEGVTGYAPDGWEASTWILHAMYENPALERLGTHDELHRRRLNAGEIEPLIIGDVNLDEATSVVGTPLGFVIKPGRPWRRVRWGDYLARTPEFHGDRSYPPSDRWFPHASWPVAVEPPPEASLDEESLGALLDTLAAQSPSGDAIRCYAFYAALPASDFDTVHLWQGPLSAVPELIQDNGGPYQCSPTNLWPLDRSWFVWTDWDLQATRVSGTRTLIDAIRATPALETIEWSSSMTNCDPTTQQG</sequence>
<accession>A0A8J3PLT2</accession>
<dbReference type="Proteomes" id="UP000653674">
    <property type="component" value="Unassembled WGS sequence"/>
</dbReference>
<keyword evidence="2" id="KW-1185">Reference proteome</keyword>
<evidence type="ECO:0000313" key="2">
    <source>
        <dbReference type="Proteomes" id="UP000653674"/>
    </source>
</evidence>
<organism evidence="1 2">
    <name type="scientific">Planosporangium flavigriseum</name>
    <dbReference type="NCBI Taxonomy" id="373681"/>
    <lineage>
        <taxon>Bacteria</taxon>
        <taxon>Bacillati</taxon>
        <taxon>Actinomycetota</taxon>
        <taxon>Actinomycetes</taxon>
        <taxon>Micromonosporales</taxon>
        <taxon>Micromonosporaceae</taxon>
        <taxon>Planosporangium</taxon>
    </lineage>
</organism>
<protein>
    <submittedName>
        <fullName evidence="1">Uncharacterized protein</fullName>
    </submittedName>
</protein>